<evidence type="ECO:0000313" key="2">
    <source>
        <dbReference type="Proteomes" id="UP000189739"/>
    </source>
</evidence>
<dbReference type="AlphaFoldDB" id="A0A1S9P7M7"/>
<gene>
    <name evidence="1" type="ORF">BC343_19740</name>
</gene>
<reference evidence="1 2" key="1">
    <citation type="submission" date="2016-07" db="EMBL/GenBank/DDBJ databases">
        <title>Genomic analysis of zinc-resistant bacterium Mucilaginibacter pedocola TBZ30.</title>
        <authorList>
            <person name="Huang J."/>
            <person name="Tang J."/>
        </authorList>
    </citation>
    <scope>NUCLEOTIDE SEQUENCE [LARGE SCALE GENOMIC DNA]</scope>
    <source>
        <strain evidence="1 2">TBZ30</strain>
    </source>
</reference>
<accession>A0A1S9P7M7</accession>
<sequence length="267" mass="30687">MKDHVEQIRKDVKRLHTQGVNLLNAMRDEQFPGEMEEHFTNVLKRNYQEFKKSLPVFKSAYQPWYSEALALVSLLLPLRANDLIRLYERPRNRKEITKENYVIEDYLNDTTITTGFDKKVVAGPNAAIPAFEQQFHMIAGILGTLDSSLLDIRREIQADLLDAELDKAGQLAKNKFYRAAGAVAATVLEKHLEQVCARRKLKVSRKTIAEMNETLKKQEVIDFPTYRHIGLLHELAQLCLQNKKREPEQAEVADLINGTDKVIKTVF</sequence>
<protein>
    <submittedName>
        <fullName evidence="1">Uncharacterized protein</fullName>
    </submittedName>
</protein>
<organism evidence="1 2">
    <name type="scientific">Mucilaginibacter pedocola</name>
    <dbReference type="NCBI Taxonomy" id="1792845"/>
    <lineage>
        <taxon>Bacteria</taxon>
        <taxon>Pseudomonadati</taxon>
        <taxon>Bacteroidota</taxon>
        <taxon>Sphingobacteriia</taxon>
        <taxon>Sphingobacteriales</taxon>
        <taxon>Sphingobacteriaceae</taxon>
        <taxon>Mucilaginibacter</taxon>
    </lineage>
</organism>
<dbReference type="RefSeq" id="WP_078351624.1">
    <property type="nucleotide sequence ID" value="NZ_MBTF01000039.1"/>
</dbReference>
<dbReference type="Proteomes" id="UP000189739">
    <property type="component" value="Unassembled WGS sequence"/>
</dbReference>
<proteinExistence type="predicted"/>
<dbReference type="EMBL" id="MBTF01000039">
    <property type="protein sequence ID" value="OOQ56658.1"/>
    <property type="molecule type" value="Genomic_DNA"/>
</dbReference>
<comment type="caution">
    <text evidence="1">The sequence shown here is derived from an EMBL/GenBank/DDBJ whole genome shotgun (WGS) entry which is preliminary data.</text>
</comment>
<keyword evidence="2" id="KW-1185">Reference proteome</keyword>
<dbReference type="OrthoDB" id="1435962at2"/>
<evidence type="ECO:0000313" key="1">
    <source>
        <dbReference type="EMBL" id="OOQ56658.1"/>
    </source>
</evidence>
<name>A0A1S9P7M7_9SPHI</name>